<protein>
    <recommendedName>
        <fullName evidence="3">DUF3800 domain-containing protein</fullName>
    </recommendedName>
</protein>
<reference evidence="1 2" key="1">
    <citation type="journal article" date="2024" name="J Genomics">
        <title>Draft genome sequencing and assembly of Favolaschia claudopus CIRM-BRFM 2984 isolated from oak limbs.</title>
        <authorList>
            <person name="Navarro D."/>
            <person name="Drula E."/>
            <person name="Chaduli D."/>
            <person name="Cazenave R."/>
            <person name="Ahrendt S."/>
            <person name="Wang J."/>
            <person name="Lipzen A."/>
            <person name="Daum C."/>
            <person name="Barry K."/>
            <person name="Grigoriev I.V."/>
            <person name="Favel A."/>
            <person name="Rosso M.N."/>
            <person name="Martin F."/>
        </authorList>
    </citation>
    <scope>NUCLEOTIDE SEQUENCE [LARGE SCALE GENOMIC DNA]</scope>
    <source>
        <strain evidence="1 2">CIRM-BRFM 2984</strain>
    </source>
</reference>
<accession>A0AAW0CYJ8</accession>
<gene>
    <name evidence="1" type="ORF">R3P38DRAFT_2442814</name>
</gene>
<evidence type="ECO:0000313" key="2">
    <source>
        <dbReference type="Proteomes" id="UP001362999"/>
    </source>
</evidence>
<dbReference type="AlphaFoldDB" id="A0AAW0CYJ8"/>
<keyword evidence="2" id="KW-1185">Reference proteome</keyword>
<sequence length="271" mass="31259">MAATYLFSDESGRIPDSDLRTVDDVPWVGLNCSLDLLPAGAMNCINRFNYHAGSAQLTDNGCYASMEFSLYPDWHHHDTDFRAWIPIKSNPAFDDPWFLQPDQEEFLSYNAHGVYVVKEQWREKFKKDLNEAAYAAQDILSRAPFTNRQPRPSGFNLERLHSSRTLKKDAMALVATARRAMLDYLGFFNWRMAACFQWDRDLKRDTITLLTGYALWKFEKRGILTHLARDWKELNISFLLANNVPVLYPWTAKEEVDARFACLAPSILAAF</sequence>
<proteinExistence type="predicted"/>
<dbReference type="EMBL" id="JAWWNJ010000011">
    <property type="protein sequence ID" value="KAK7045041.1"/>
    <property type="molecule type" value="Genomic_DNA"/>
</dbReference>
<feature type="non-terminal residue" evidence="1">
    <location>
        <position position="271"/>
    </location>
</feature>
<dbReference type="Proteomes" id="UP001362999">
    <property type="component" value="Unassembled WGS sequence"/>
</dbReference>
<organism evidence="1 2">
    <name type="scientific">Favolaschia claudopus</name>
    <dbReference type="NCBI Taxonomy" id="2862362"/>
    <lineage>
        <taxon>Eukaryota</taxon>
        <taxon>Fungi</taxon>
        <taxon>Dikarya</taxon>
        <taxon>Basidiomycota</taxon>
        <taxon>Agaricomycotina</taxon>
        <taxon>Agaricomycetes</taxon>
        <taxon>Agaricomycetidae</taxon>
        <taxon>Agaricales</taxon>
        <taxon>Marasmiineae</taxon>
        <taxon>Mycenaceae</taxon>
        <taxon>Favolaschia</taxon>
    </lineage>
</organism>
<evidence type="ECO:0008006" key="3">
    <source>
        <dbReference type="Google" id="ProtNLM"/>
    </source>
</evidence>
<evidence type="ECO:0000313" key="1">
    <source>
        <dbReference type="EMBL" id="KAK7045041.1"/>
    </source>
</evidence>
<name>A0AAW0CYJ8_9AGAR</name>
<comment type="caution">
    <text evidence="1">The sequence shown here is derived from an EMBL/GenBank/DDBJ whole genome shotgun (WGS) entry which is preliminary data.</text>
</comment>